<feature type="compositionally biased region" description="Basic and acidic residues" evidence="1">
    <location>
        <begin position="120"/>
        <end position="135"/>
    </location>
</feature>
<protein>
    <submittedName>
        <fullName evidence="2">U1 snRNP protein</fullName>
    </submittedName>
</protein>
<feature type="region of interest" description="Disordered" evidence="1">
    <location>
        <begin position="356"/>
        <end position="379"/>
    </location>
</feature>
<name>A0ABR3YYD6_9PEZI</name>
<organism evidence="2 3">
    <name type="scientific">Sporothrix stenoceras</name>
    <dbReference type="NCBI Taxonomy" id="5173"/>
    <lineage>
        <taxon>Eukaryota</taxon>
        <taxon>Fungi</taxon>
        <taxon>Dikarya</taxon>
        <taxon>Ascomycota</taxon>
        <taxon>Pezizomycotina</taxon>
        <taxon>Sordariomycetes</taxon>
        <taxon>Sordariomycetidae</taxon>
        <taxon>Ophiostomatales</taxon>
        <taxon>Ophiostomataceae</taxon>
        <taxon>Sporothrix</taxon>
    </lineage>
</organism>
<feature type="compositionally biased region" description="Polar residues" evidence="1">
    <location>
        <begin position="107"/>
        <end position="116"/>
    </location>
</feature>
<feature type="compositionally biased region" description="Low complexity" evidence="1">
    <location>
        <begin position="137"/>
        <end position="166"/>
    </location>
</feature>
<feature type="compositionally biased region" description="Low complexity" evidence="1">
    <location>
        <begin position="222"/>
        <end position="234"/>
    </location>
</feature>
<feature type="compositionally biased region" description="Polar residues" evidence="1">
    <location>
        <begin position="19"/>
        <end position="33"/>
    </location>
</feature>
<proteinExistence type="predicted"/>
<dbReference type="EMBL" id="JAWCUI010000042">
    <property type="protein sequence ID" value="KAL1892753.1"/>
    <property type="molecule type" value="Genomic_DNA"/>
</dbReference>
<comment type="caution">
    <text evidence="2">The sequence shown here is derived from an EMBL/GenBank/DDBJ whole genome shotgun (WGS) entry which is preliminary data.</text>
</comment>
<dbReference type="Proteomes" id="UP001583186">
    <property type="component" value="Unassembled WGS sequence"/>
</dbReference>
<reference evidence="2 3" key="1">
    <citation type="journal article" date="2024" name="IMA Fungus">
        <title>IMA Genome - F19 : A genome assembly and annotation guide to empower mycologists, including annotated draft genome sequences of Ceratocystis pirilliformis, Diaporthe australafricana, Fusarium ophioides, Paecilomyces lecythidis, and Sporothrix stenoceras.</title>
        <authorList>
            <person name="Aylward J."/>
            <person name="Wilson A.M."/>
            <person name="Visagie C.M."/>
            <person name="Spraker J."/>
            <person name="Barnes I."/>
            <person name="Buitendag C."/>
            <person name="Ceriani C."/>
            <person name="Del Mar Angel L."/>
            <person name="du Plessis D."/>
            <person name="Fuchs T."/>
            <person name="Gasser K."/>
            <person name="Kramer D."/>
            <person name="Li W."/>
            <person name="Munsamy K."/>
            <person name="Piso A."/>
            <person name="Price J.L."/>
            <person name="Sonnekus B."/>
            <person name="Thomas C."/>
            <person name="van der Nest A."/>
            <person name="van Dijk A."/>
            <person name="van Heerden A."/>
            <person name="van Vuuren N."/>
            <person name="Yilmaz N."/>
            <person name="Duong T.A."/>
            <person name="van der Merwe N.A."/>
            <person name="Wingfield M.J."/>
            <person name="Wingfield B.D."/>
        </authorList>
    </citation>
    <scope>NUCLEOTIDE SEQUENCE [LARGE SCALE GENOMIC DNA]</scope>
    <source>
        <strain evidence="2 3">CMW 5346</strain>
    </source>
</reference>
<accession>A0ABR3YYD6</accession>
<evidence type="ECO:0000313" key="3">
    <source>
        <dbReference type="Proteomes" id="UP001583186"/>
    </source>
</evidence>
<evidence type="ECO:0000256" key="1">
    <source>
        <dbReference type="SAM" id="MobiDB-lite"/>
    </source>
</evidence>
<keyword evidence="3" id="KW-1185">Reference proteome</keyword>
<gene>
    <name evidence="2" type="primary">PRP40_2</name>
    <name evidence="2" type="ORF">Sste5346_006836</name>
</gene>
<feature type="compositionally biased region" description="Basic residues" evidence="1">
    <location>
        <begin position="241"/>
        <end position="251"/>
    </location>
</feature>
<sequence>MAPANLVLLNRRFEDPATPTASSYSVRNNTSTASHDRGEANEVPSHGFTDYDEGDILDELLQETPRTSTLPSRIATVAALSTEALRSRVSPASSAPSSPIHIAVDDNASTCSSTNAGEDIFDKDGHDHDHDHDDTASMTSMSVSGRSVSTSSGSSSCIAPSSTASPKLSPAAVSHTVGTSGRRRRRRNNRGGNGGVAASDAGFESASMADMERAKSQPRQCASSATTTAPSESSKLPATKQARRERTKKSKSAVVTAARQSRHPRLQIGLDLDVELQLKSKVRGDICLTLVLEETQKVAPRASPEIRRDAEGNYVAYDDWEDVEVENKNEDRKYAKQGDINGIDMEREEIEVTGVTRTKKGSKVQSPQPRPGAPGTERREICHLRVGRLNLTRRWWMDGYEMISRIPPPIVAGVAVTMPIAGFAAGYAAAQWAGLW</sequence>
<feature type="region of interest" description="Disordered" evidence="1">
    <location>
        <begin position="17"/>
        <end position="51"/>
    </location>
</feature>
<evidence type="ECO:0000313" key="2">
    <source>
        <dbReference type="EMBL" id="KAL1892753.1"/>
    </source>
</evidence>
<feature type="region of interest" description="Disordered" evidence="1">
    <location>
        <begin position="87"/>
        <end position="260"/>
    </location>
</feature>
<feature type="compositionally biased region" description="Low complexity" evidence="1">
    <location>
        <begin position="90"/>
        <end position="99"/>
    </location>
</feature>